<proteinExistence type="predicted"/>
<dbReference type="Pfam" id="PF11662">
    <property type="entry name" value="DUF3263"/>
    <property type="match status" value="1"/>
</dbReference>
<sequence>MQSSEPSGDAARSPLSDRDERILVFERSWWQHAGAKEEAIRDEFGFSSTRYYQVLGGLIDSPGALAFDPMLVKRLQRVRDARAAARSLRSLGLGSHRD</sequence>
<dbReference type="Proteomes" id="UP000581087">
    <property type="component" value="Unassembled WGS sequence"/>
</dbReference>
<dbReference type="OrthoDB" id="3268863at2"/>
<comment type="caution">
    <text evidence="2">The sequence shown here is derived from an EMBL/GenBank/DDBJ whole genome shotgun (WGS) entry which is preliminary data.</text>
</comment>
<reference evidence="2 3" key="1">
    <citation type="submission" date="2019-01" db="EMBL/GenBank/DDBJ databases">
        <title>Agromyces.</title>
        <authorList>
            <person name="Li J."/>
        </authorList>
    </citation>
    <scope>NUCLEOTIDE SEQUENCE [LARGE SCALE GENOMIC DNA]</scope>
    <source>
        <strain evidence="2 3">DSM 23870</strain>
    </source>
</reference>
<evidence type="ECO:0000313" key="3">
    <source>
        <dbReference type="Proteomes" id="UP000292686"/>
    </source>
</evidence>
<gene>
    <name evidence="1" type="ORF">BJ972_003144</name>
    <name evidence="2" type="ORF">ESP50_12390</name>
</gene>
<name>A0A4Q2MAA7_9MICO</name>
<evidence type="ECO:0000313" key="1">
    <source>
        <dbReference type="EMBL" id="NYD68625.1"/>
    </source>
</evidence>
<organism evidence="2 3">
    <name type="scientific">Agromyces atrinae</name>
    <dbReference type="NCBI Taxonomy" id="592376"/>
    <lineage>
        <taxon>Bacteria</taxon>
        <taxon>Bacillati</taxon>
        <taxon>Actinomycetota</taxon>
        <taxon>Actinomycetes</taxon>
        <taxon>Micrococcales</taxon>
        <taxon>Microbacteriaceae</taxon>
        <taxon>Agromyces</taxon>
    </lineage>
</organism>
<evidence type="ECO:0000313" key="4">
    <source>
        <dbReference type="Proteomes" id="UP000581087"/>
    </source>
</evidence>
<evidence type="ECO:0000313" key="2">
    <source>
        <dbReference type="EMBL" id="RXZ86000.1"/>
    </source>
</evidence>
<dbReference type="EMBL" id="SDPM01000006">
    <property type="protein sequence ID" value="RXZ86000.1"/>
    <property type="molecule type" value="Genomic_DNA"/>
</dbReference>
<keyword evidence="3" id="KW-1185">Reference proteome</keyword>
<dbReference type="EMBL" id="JACCBI010000001">
    <property type="protein sequence ID" value="NYD68625.1"/>
    <property type="molecule type" value="Genomic_DNA"/>
</dbReference>
<dbReference type="InterPro" id="IPR021678">
    <property type="entry name" value="DUF3263"/>
</dbReference>
<dbReference type="AlphaFoldDB" id="A0A4Q2MAA7"/>
<accession>A0A4Q2MAA7</accession>
<protein>
    <submittedName>
        <fullName evidence="2">DUF3263 domain-containing protein</fullName>
    </submittedName>
</protein>
<dbReference type="Proteomes" id="UP000292686">
    <property type="component" value="Unassembled WGS sequence"/>
</dbReference>
<dbReference type="RefSeq" id="WP_129175603.1">
    <property type="nucleotide sequence ID" value="NZ_JACCBI010000001.1"/>
</dbReference>
<reference evidence="1 4" key="2">
    <citation type="submission" date="2020-07" db="EMBL/GenBank/DDBJ databases">
        <title>Sequencing the genomes of 1000 actinobacteria strains.</title>
        <authorList>
            <person name="Klenk H.-P."/>
        </authorList>
    </citation>
    <scope>NUCLEOTIDE SEQUENCE [LARGE SCALE GENOMIC DNA]</scope>
    <source>
        <strain evidence="1 4">DSM 23870</strain>
    </source>
</reference>